<dbReference type="InterPro" id="IPR005084">
    <property type="entry name" value="CBM6"/>
</dbReference>
<evidence type="ECO:0000256" key="4">
    <source>
        <dbReference type="ARBA" id="ARBA00023277"/>
    </source>
</evidence>
<dbReference type="EMBL" id="CP015772">
    <property type="protein sequence ID" value="ANH81211.1"/>
    <property type="molecule type" value="Genomic_DNA"/>
</dbReference>
<dbReference type="SUPFAM" id="SSF49785">
    <property type="entry name" value="Galactose-binding domain-like"/>
    <property type="match status" value="1"/>
</dbReference>
<comment type="similarity">
    <text evidence="1 7">Belongs to the glycosyl hydrolase 43 family.</text>
</comment>
<evidence type="ECO:0000313" key="10">
    <source>
        <dbReference type="EMBL" id="ANH81211.1"/>
    </source>
</evidence>
<keyword evidence="5 7" id="KW-0326">Glycosidase</keyword>
<dbReference type="KEGG" id="nia:A8C56_09650"/>
<dbReference type="GO" id="GO:0045493">
    <property type="term" value="P:xylan catabolic process"/>
    <property type="evidence" value="ECO:0007669"/>
    <property type="project" value="UniProtKB-KW"/>
</dbReference>
<evidence type="ECO:0000256" key="2">
    <source>
        <dbReference type="ARBA" id="ARBA00022651"/>
    </source>
</evidence>
<sequence>MIPVNIKNKLMKRIVLIAACLLLTEVLPAQNPVLPPGVYIADPAGRVGPDGKLYIYGSLDESTEYYCSDRYHLLSSADLHSWQLQENIFTAASKNDGAQYANGPLYAPDMCYRNGRYYLYYCLPDGTEGVVTSKRPEGPFRNGLKITGPAQIDPAVFIDDDGQAYYYWGQFEAKGARMNPDMKTIDTTSIVEGLVTEKKHFFHEGAFVFKRKGIYYMVYSHIGRQDRPTCIGYATAHSPLGPFKYGGVIIDNAGCDPAVWNNHGSVVAFHGKWYVLYHRATHNSATMRKACIEPITFRPDGSIPEVFMTSQGAGAPLTATKKIDAERACLLFGNVRIQLMQGTSQNEALMAIRNGDRAAWKFINYGNGVRHCNIRVRARAGGRIDIIDNYPWHGPRGSITVPADGSWSTISCEVTGLAGIQALWLQFHGQPGKDLFDIDWIKFE</sequence>
<dbReference type="Gene3D" id="2.60.120.260">
    <property type="entry name" value="Galactose-binding domain-like"/>
    <property type="match status" value="1"/>
</dbReference>
<dbReference type="CDD" id="cd04084">
    <property type="entry name" value="CBM6_xylanase-like"/>
    <property type="match status" value="1"/>
</dbReference>
<feature type="chain" id="PRO_5008389799" description="CBM6 domain-containing protein" evidence="8">
    <location>
        <begin position="32"/>
        <end position="444"/>
    </location>
</feature>
<proteinExistence type="inferred from homology"/>
<dbReference type="Pfam" id="PF03422">
    <property type="entry name" value="CBM_6"/>
    <property type="match status" value="1"/>
</dbReference>
<keyword evidence="3 7" id="KW-0378">Hydrolase</keyword>
<evidence type="ECO:0000256" key="8">
    <source>
        <dbReference type="SAM" id="SignalP"/>
    </source>
</evidence>
<evidence type="ECO:0000256" key="7">
    <source>
        <dbReference type="RuleBase" id="RU361187"/>
    </source>
</evidence>
<evidence type="ECO:0000256" key="5">
    <source>
        <dbReference type="ARBA" id="ARBA00023295"/>
    </source>
</evidence>
<dbReference type="CDD" id="cd18620">
    <property type="entry name" value="GH43_XylA-like"/>
    <property type="match status" value="1"/>
</dbReference>
<dbReference type="STRING" id="1176587.A8C56_09650"/>
<organism evidence="10 11">
    <name type="scientific">Niabella ginsenosidivorans</name>
    <dbReference type="NCBI Taxonomy" id="1176587"/>
    <lineage>
        <taxon>Bacteria</taxon>
        <taxon>Pseudomonadati</taxon>
        <taxon>Bacteroidota</taxon>
        <taxon>Chitinophagia</taxon>
        <taxon>Chitinophagales</taxon>
        <taxon>Chitinophagaceae</taxon>
        <taxon>Niabella</taxon>
    </lineage>
</organism>
<feature type="signal peptide" evidence="8">
    <location>
        <begin position="1"/>
        <end position="31"/>
    </location>
</feature>
<dbReference type="SUPFAM" id="SSF75005">
    <property type="entry name" value="Arabinanase/levansucrase/invertase"/>
    <property type="match status" value="1"/>
</dbReference>
<accession>A0A1A9I3F3</accession>
<dbReference type="PROSITE" id="PS51175">
    <property type="entry name" value="CBM6"/>
    <property type="match status" value="1"/>
</dbReference>
<gene>
    <name evidence="10" type="ORF">A8C56_09650</name>
</gene>
<reference evidence="10 11" key="1">
    <citation type="submission" date="2016-05" db="EMBL/GenBank/DDBJ databases">
        <title>Niabella ginsenosidivorans BS26 whole genome sequencing.</title>
        <authorList>
            <person name="Im W.T."/>
            <person name="Siddiqi M.Z."/>
        </authorList>
    </citation>
    <scope>NUCLEOTIDE SEQUENCE [LARGE SCALE GENOMIC DNA]</scope>
    <source>
        <strain evidence="10 11">BS26</strain>
    </source>
</reference>
<evidence type="ECO:0000256" key="3">
    <source>
        <dbReference type="ARBA" id="ARBA00022801"/>
    </source>
</evidence>
<feature type="domain" description="CBM6" evidence="9">
    <location>
        <begin position="321"/>
        <end position="444"/>
    </location>
</feature>
<dbReference type="InterPro" id="IPR008979">
    <property type="entry name" value="Galactose-bd-like_sf"/>
</dbReference>
<evidence type="ECO:0000313" key="11">
    <source>
        <dbReference type="Proteomes" id="UP000077667"/>
    </source>
</evidence>
<dbReference type="InterPro" id="IPR023296">
    <property type="entry name" value="Glyco_hydro_beta-prop_sf"/>
</dbReference>
<keyword evidence="8" id="KW-0732">Signal</keyword>
<dbReference type="InterPro" id="IPR052176">
    <property type="entry name" value="Glycosyl_Hydrlase_43_Enz"/>
</dbReference>
<evidence type="ECO:0000259" key="9">
    <source>
        <dbReference type="PROSITE" id="PS51175"/>
    </source>
</evidence>
<keyword evidence="2" id="KW-0624">Polysaccharide degradation</keyword>
<keyword evidence="4" id="KW-0119">Carbohydrate metabolism</keyword>
<evidence type="ECO:0000256" key="6">
    <source>
        <dbReference type="PIRSR" id="PIRSR606710-2"/>
    </source>
</evidence>
<dbReference type="PANTHER" id="PTHR43772">
    <property type="entry name" value="ENDO-1,4-BETA-XYLANASE"/>
    <property type="match status" value="1"/>
</dbReference>
<dbReference type="GO" id="GO:0004553">
    <property type="term" value="F:hydrolase activity, hydrolyzing O-glycosyl compounds"/>
    <property type="evidence" value="ECO:0007669"/>
    <property type="project" value="InterPro"/>
</dbReference>
<dbReference type="PANTHER" id="PTHR43772:SF2">
    <property type="entry name" value="PUTATIVE (AFU_ORTHOLOGUE AFUA_2G04480)-RELATED"/>
    <property type="match status" value="1"/>
</dbReference>
<keyword evidence="11" id="KW-1185">Reference proteome</keyword>
<dbReference type="InterPro" id="IPR006710">
    <property type="entry name" value="Glyco_hydro_43"/>
</dbReference>
<evidence type="ECO:0000256" key="1">
    <source>
        <dbReference type="ARBA" id="ARBA00009865"/>
    </source>
</evidence>
<protein>
    <recommendedName>
        <fullName evidence="9">CBM6 domain-containing protein</fullName>
    </recommendedName>
</protein>
<dbReference type="Proteomes" id="UP000077667">
    <property type="component" value="Chromosome"/>
</dbReference>
<dbReference type="AlphaFoldDB" id="A0A1A9I3F3"/>
<dbReference type="OrthoDB" id="3308423at2"/>
<name>A0A1A9I3F3_9BACT</name>
<dbReference type="GO" id="GO:0030246">
    <property type="term" value="F:carbohydrate binding"/>
    <property type="evidence" value="ECO:0007669"/>
    <property type="project" value="InterPro"/>
</dbReference>
<keyword evidence="2" id="KW-0858">Xylan degradation</keyword>
<dbReference type="Gene3D" id="2.115.10.20">
    <property type="entry name" value="Glycosyl hydrolase domain, family 43"/>
    <property type="match status" value="1"/>
</dbReference>
<dbReference type="Pfam" id="PF04616">
    <property type="entry name" value="Glyco_hydro_43"/>
    <property type="match status" value="1"/>
</dbReference>
<feature type="site" description="Important for catalytic activity, responsible for pKa modulation of the active site Glu and correct orientation of both the proton donor and substrate" evidence="6">
    <location>
        <position position="153"/>
    </location>
</feature>